<protein>
    <recommendedName>
        <fullName evidence="3">2'-5' RNA ligase</fullName>
    </recommendedName>
</protein>
<dbReference type="InterPro" id="IPR009097">
    <property type="entry name" value="Cyclic_Pdiesterase"/>
</dbReference>
<proteinExistence type="predicted"/>
<dbReference type="EMBL" id="BBWU01000048">
    <property type="protein sequence ID" value="GAO40499.1"/>
    <property type="molecule type" value="Genomic_DNA"/>
</dbReference>
<gene>
    <name evidence="1" type="ORF">SCH01S_48_01610</name>
</gene>
<keyword evidence="2" id="KW-1185">Reference proteome</keyword>
<organism evidence="1 2">
    <name type="scientific">Sphingomonas changbaiensis NBRC 104936</name>
    <dbReference type="NCBI Taxonomy" id="1219043"/>
    <lineage>
        <taxon>Bacteria</taxon>
        <taxon>Pseudomonadati</taxon>
        <taxon>Pseudomonadota</taxon>
        <taxon>Alphaproteobacteria</taxon>
        <taxon>Sphingomonadales</taxon>
        <taxon>Sphingomonadaceae</taxon>
        <taxon>Sphingomonas</taxon>
    </lineage>
</organism>
<evidence type="ECO:0008006" key="3">
    <source>
        <dbReference type="Google" id="ProtNLM"/>
    </source>
</evidence>
<dbReference type="AlphaFoldDB" id="A0A0E9MSF9"/>
<comment type="caution">
    <text evidence="1">The sequence shown here is derived from an EMBL/GenBank/DDBJ whole genome shotgun (WGS) entry which is preliminary data.</text>
</comment>
<dbReference type="Gene3D" id="3.90.1140.10">
    <property type="entry name" value="Cyclic phosphodiesterase"/>
    <property type="match status" value="1"/>
</dbReference>
<dbReference type="Proteomes" id="UP000033202">
    <property type="component" value="Unassembled WGS sequence"/>
</dbReference>
<dbReference type="OrthoDB" id="7770344at2"/>
<reference evidence="1 2" key="1">
    <citation type="submission" date="2015-04" db="EMBL/GenBank/DDBJ databases">
        <title>Whole genome shotgun sequence of Sphingomonas changbaiensis NBRC 104936.</title>
        <authorList>
            <person name="Katano-Makiyama Y."/>
            <person name="Hosoyama A."/>
            <person name="Hashimoto M."/>
            <person name="Noguchi M."/>
            <person name="Tsuchikane K."/>
            <person name="Ohji S."/>
            <person name="Yamazoe A."/>
            <person name="Ichikawa N."/>
            <person name="Kimura A."/>
            <person name="Fujita N."/>
        </authorList>
    </citation>
    <scope>NUCLEOTIDE SEQUENCE [LARGE SCALE GENOMIC DNA]</scope>
    <source>
        <strain evidence="1 2">NBRC 104936</strain>
    </source>
</reference>
<sequence length="171" mass="19571">MTGDRPIYFMFKPDGLLAQAIECFRYEQGLPTDYPHDRLHSTVLPLWDRSEMDAGGVQRVRTLIERFCGEPFVIAFNRFNGAALRATAVRAFKAFRTDLQRHLRGANIPFPDYSADPHISLAYGRPARSSRVITPFVLRATHLLLIESIHGRGHVELGRWPLRPRQGQLFD</sequence>
<accession>A0A0E9MSF9</accession>
<name>A0A0E9MSF9_9SPHN</name>
<dbReference type="SUPFAM" id="SSF55144">
    <property type="entry name" value="LigT-like"/>
    <property type="match status" value="1"/>
</dbReference>
<evidence type="ECO:0000313" key="2">
    <source>
        <dbReference type="Proteomes" id="UP000033202"/>
    </source>
</evidence>
<evidence type="ECO:0000313" key="1">
    <source>
        <dbReference type="EMBL" id="GAO40499.1"/>
    </source>
</evidence>
<dbReference type="RefSeq" id="WP_046349271.1">
    <property type="nucleotide sequence ID" value="NZ_BBWU01000048.1"/>
</dbReference>